<proteinExistence type="predicted"/>
<reference evidence="1 2" key="1">
    <citation type="submission" date="2016-04" db="EMBL/GenBank/DDBJ databases">
        <title>Complete genome sequence of natural rubber-degrading, novel Gram-negative bacterium, Rhizobacter gummiphilus strain NS21.</title>
        <authorList>
            <person name="Tabata M."/>
            <person name="Kasai D."/>
            <person name="Fukuda M."/>
        </authorList>
    </citation>
    <scope>NUCLEOTIDE SEQUENCE [LARGE SCALE GENOMIC DNA]</scope>
    <source>
        <strain evidence="1 2">NS21</strain>
    </source>
</reference>
<dbReference type="OrthoDB" id="357991at2"/>
<protein>
    <submittedName>
        <fullName evidence="1">Aminopeptidase</fullName>
    </submittedName>
</protein>
<dbReference type="RefSeq" id="WP_085753319.1">
    <property type="nucleotide sequence ID" value="NZ_BSPR01000015.1"/>
</dbReference>
<dbReference type="AlphaFoldDB" id="A0A1W6LFL1"/>
<organism evidence="1 2">
    <name type="scientific">Piscinibacter gummiphilus</name>
    <dbReference type="NCBI Taxonomy" id="946333"/>
    <lineage>
        <taxon>Bacteria</taxon>
        <taxon>Pseudomonadati</taxon>
        <taxon>Pseudomonadota</taxon>
        <taxon>Betaproteobacteria</taxon>
        <taxon>Burkholderiales</taxon>
        <taxon>Sphaerotilaceae</taxon>
        <taxon>Piscinibacter</taxon>
    </lineage>
</organism>
<keyword evidence="2" id="KW-1185">Reference proteome</keyword>
<gene>
    <name evidence="1" type="ORF">A4W93_25555</name>
</gene>
<dbReference type="STRING" id="946333.A4W93_25555"/>
<dbReference type="EMBL" id="CP015118">
    <property type="protein sequence ID" value="ARN23006.1"/>
    <property type="molecule type" value="Genomic_DNA"/>
</dbReference>
<dbReference type="Pfam" id="PF10023">
    <property type="entry name" value="Aminopep"/>
    <property type="match status" value="1"/>
</dbReference>
<evidence type="ECO:0000313" key="2">
    <source>
        <dbReference type="Proteomes" id="UP000193427"/>
    </source>
</evidence>
<keyword evidence="1" id="KW-0031">Aminopeptidase</keyword>
<dbReference type="Proteomes" id="UP000193427">
    <property type="component" value="Chromosome"/>
</dbReference>
<keyword evidence="1" id="KW-0378">Hydrolase</keyword>
<keyword evidence="1" id="KW-0645">Protease</keyword>
<dbReference type="InterPro" id="IPR014553">
    <property type="entry name" value="Aminopept"/>
</dbReference>
<dbReference type="KEGG" id="rgu:A4W93_25555"/>
<accession>A0A1W6LFL1</accession>
<dbReference type="PROSITE" id="PS51257">
    <property type="entry name" value="PROKAR_LIPOPROTEIN"/>
    <property type="match status" value="1"/>
</dbReference>
<evidence type="ECO:0000313" key="1">
    <source>
        <dbReference type="EMBL" id="ARN23006.1"/>
    </source>
</evidence>
<name>A0A1W6LFL1_9BURK</name>
<sequence>MKRRLVLGALGALVLAGGITGCGTLGYYGQSIGGHFSLLNSARPVPDWIADPATPAQLRERLALTESIRDFAVQALHLPDNASYRRYADLNRTAAVWNVVATPELDLTLKTWCFPIVGCVGYRGYFDRAAADAEAAELRAQGLEVGVYPVPAYSTLGRIPGAYFSDPLLNTFIRYAEGDLARLIFHELAHQVAYAPGDTVFNESFATAVERIGVQRWLAAHGSPAVREEYQRLEARREDFRALTLRTRVTLDGIFRSSRTDDEKRVAKAEAMAAMRAEYEALKAGPWGGFKGYDPWFERANNAALGVIGAYFELVPRFEALFQAQGGDFDRFYAEVRRLAALPQAERRATLGP</sequence>
<dbReference type="GO" id="GO:0004177">
    <property type="term" value="F:aminopeptidase activity"/>
    <property type="evidence" value="ECO:0007669"/>
    <property type="project" value="UniProtKB-KW"/>
</dbReference>
<dbReference type="PIRSF" id="PIRSF029285">
    <property type="entry name" value="Aminopept"/>
    <property type="match status" value="1"/>
</dbReference>